<protein>
    <submittedName>
        <fullName evidence="1">Uncharacterized protein</fullName>
    </submittedName>
</protein>
<keyword evidence="2" id="KW-1185">Reference proteome</keyword>
<dbReference type="EMBL" id="UEGW01000001">
    <property type="protein sequence ID" value="SRX96042.1"/>
    <property type="molecule type" value="Genomic_DNA"/>
</dbReference>
<evidence type="ECO:0000313" key="1">
    <source>
        <dbReference type="EMBL" id="SRX96042.1"/>
    </source>
</evidence>
<sequence>MAVNTFRGVTFRGVVDILDAAVGGPDAEVGPPHHAFWRNVTRDEFVATKLFGQPILVLGDGAHSNVILSLKGEPPFGTGPDAKFPRMPVGFDPVADDDIRSIEQWIDDGAPDGSDTPGTA</sequence>
<dbReference type="Proteomes" id="UP000252015">
    <property type="component" value="Unassembled WGS sequence"/>
</dbReference>
<reference evidence="1 2" key="1">
    <citation type="submission" date="2018-05" db="EMBL/GenBank/DDBJ databases">
        <authorList>
            <consortium name="IHU Genomes"/>
        </authorList>
    </citation>
    <scope>NUCLEOTIDE SEQUENCE [LARGE SCALE GENOMIC DNA]</scope>
    <source>
        <strain evidence="1 2">P7336</strain>
    </source>
</reference>
<organism evidence="1 2">
    <name type="scientific">Mycobacterium shimoidei</name>
    <dbReference type="NCBI Taxonomy" id="29313"/>
    <lineage>
        <taxon>Bacteria</taxon>
        <taxon>Bacillati</taxon>
        <taxon>Actinomycetota</taxon>
        <taxon>Actinomycetes</taxon>
        <taxon>Mycobacteriales</taxon>
        <taxon>Mycobacteriaceae</taxon>
        <taxon>Mycobacterium</taxon>
    </lineage>
</organism>
<accession>A0A1E3TIW2</accession>
<dbReference type="AlphaFoldDB" id="A0A1E3TIW2"/>
<gene>
    <name evidence="1" type="ORF">MSP7336_04317</name>
</gene>
<evidence type="ECO:0000313" key="2">
    <source>
        <dbReference type="Proteomes" id="UP000252015"/>
    </source>
</evidence>
<proteinExistence type="predicted"/>
<dbReference type="OrthoDB" id="2874181at2"/>
<dbReference type="RefSeq" id="WP_069395044.1">
    <property type="nucleotide sequence ID" value="NZ_JACKUN010000010.1"/>
</dbReference>
<name>A0A1E3TIW2_MYCSH</name>
<dbReference type="STRING" id="29313.BHQ16_05645"/>